<keyword evidence="2" id="KW-1185">Reference proteome</keyword>
<dbReference type="RefSeq" id="WP_104809148.1">
    <property type="nucleotide sequence ID" value="NZ_MQUA01000013.1"/>
</dbReference>
<evidence type="ECO:0000313" key="1">
    <source>
        <dbReference type="EMBL" id="PQB06906.1"/>
    </source>
</evidence>
<protein>
    <submittedName>
        <fullName evidence="1">Uncharacterized protein</fullName>
    </submittedName>
</protein>
<dbReference type="Proteomes" id="UP000239522">
    <property type="component" value="Unassembled WGS sequence"/>
</dbReference>
<dbReference type="OrthoDB" id="981968at2"/>
<sequence length="308" mass="36457">MFDDKDGNFIKDFQSTGFDGRLWEIYLFIFLFENKFKFIDDVDRPDFHVKKGDCDFFIEASLSAEKIDEEYTEEFIKKSVKEEDLEIQKKITDYYSIRLGSVLFSKLNKKYWELDWVQNKPLVFAITPSHNYISKFLPPSKITEYLYGIKVITEETDDELLHIKDETVVEHIHKEKKIPSNFFSHPDTENISAIIFSNNCDLHKFNRMGYEHSLSEKELIMIRSGYKFDDNKPNAKAKEFAHQIEKGKSTEDWNESLTVYHNPNANIPLDKNIFQNVRQIWLNDEKELDGIMMKHFVYHSITISSEIV</sequence>
<organism evidence="1 2">
    <name type="scientific">Polaribacter filamentus</name>
    <dbReference type="NCBI Taxonomy" id="53483"/>
    <lineage>
        <taxon>Bacteria</taxon>
        <taxon>Pseudomonadati</taxon>
        <taxon>Bacteroidota</taxon>
        <taxon>Flavobacteriia</taxon>
        <taxon>Flavobacteriales</taxon>
        <taxon>Flavobacteriaceae</taxon>
    </lineage>
</organism>
<proteinExistence type="predicted"/>
<gene>
    <name evidence="1" type="ORF">BST83_06880</name>
</gene>
<comment type="caution">
    <text evidence="1">The sequence shown here is derived from an EMBL/GenBank/DDBJ whole genome shotgun (WGS) entry which is preliminary data.</text>
</comment>
<evidence type="ECO:0000313" key="2">
    <source>
        <dbReference type="Proteomes" id="UP000239522"/>
    </source>
</evidence>
<name>A0A2S7KWD3_9FLAO</name>
<accession>A0A2S7KWD3</accession>
<dbReference type="AlphaFoldDB" id="A0A2S7KWD3"/>
<dbReference type="EMBL" id="MQUA01000013">
    <property type="protein sequence ID" value="PQB06906.1"/>
    <property type="molecule type" value="Genomic_DNA"/>
</dbReference>
<reference evidence="1 2" key="1">
    <citation type="submission" date="2016-11" db="EMBL/GenBank/DDBJ databases">
        <title>Trade-off between light-utilization and light-protection in marine flavobacteria.</title>
        <authorList>
            <person name="Kumagai Y."/>
        </authorList>
    </citation>
    <scope>NUCLEOTIDE SEQUENCE [LARGE SCALE GENOMIC DNA]</scope>
    <source>
        <strain evidence="1 2">ATCC 700397</strain>
    </source>
</reference>